<gene>
    <name evidence="5" type="ORF">M0812_12891</name>
    <name evidence="6" type="ORF">M0813_12105</name>
</gene>
<evidence type="ECO:0000313" key="6">
    <source>
        <dbReference type="EMBL" id="KAJ6254794.1"/>
    </source>
</evidence>
<dbReference type="InterPro" id="IPR011249">
    <property type="entry name" value="Metalloenz_LuxS/M16"/>
</dbReference>
<reference evidence="6" key="1">
    <citation type="submission" date="2022-08" db="EMBL/GenBank/DDBJ databases">
        <title>Novel sulfate-reducing endosymbionts in the free-living metamonad Anaeramoeba.</title>
        <authorList>
            <person name="Jerlstrom-Hultqvist J."/>
            <person name="Cepicka I."/>
            <person name="Gallot-Lavallee L."/>
            <person name="Salas-Leiva D."/>
            <person name="Curtis B.A."/>
            <person name="Zahonova K."/>
            <person name="Pipaliya S."/>
            <person name="Dacks J."/>
            <person name="Roger A.J."/>
        </authorList>
    </citation>
    <scope>NUCLEOTIDE SEQUENCE</scope>
    <source>
        <strain evidence="6">Schooner1</strain>
    </source>
</reference>
<dbReference type="AlphaFoldDB" id="A0AAV7ZGP1"/>
<reference evidence="5" key="2">
    <citation type="submission" date="2022-08" db="EMBL/GenBank/DDBJ databases">
        <title>Novel sulphate-reducing endosymbionts in the free-living metamonad Anaeramoeba.</title>
        <authorList>
            <person name="Jerlstrom-Hultqvist J."/>
            <person name="Cepicka I."/>
            <person name="Gallot-Lavallee L."/>
            <person name="Salas-Leiva D."/>
            <person name="Curtis B.A."/>
            <person name="Zahonova K."/>
            <person name="Pipaliya S."/>
            <person name="Dacks J."/>
            <person name="Roger A.J."/>
        </authorList>
    </citation>
    <scope>NUCLEOTIDE SEQUENCE</scope>
    <source>
        <strain evidence="5">Busselton2</strain>
    </source>
</reference>
<evidence type="ECO:0000259" key="3">
    <source>
        <dbReference type="Pfam" id="PF00675"/>
    </source>
</evidence>
<dbReference type="Pfam" id="PF00675">
    <property type="entry name" value="Peptidase_M16"/>
    <property type="match status" value="1"/>
</dbReference>
<dbReference type="InterPro" id="IPR011765">
    <property type="entry name" value="Pept_M16_N"/>
</dbReference>
<protein>
    <recommendedName>
        <fullName evidence="9">Mitochondrial processing peptidase</fullName>
    </recommendedName>
</protein>
<organism evidence="5 7">
    <name type="scientific">Anaeramoeba flamelloides</name>
    <dbReference type="NCBI Taxonomy" id="1746091"/>
    <lineage>
        <taxon>Eukaryota</taxon>
        <taxon>Metamonada</taxon>
        <taxon>Anaeramoebidae</taxon>
        <taxon>Anaeramoeba</taxon>
    </lineage>
</organism>
<dbReference type="Pfam" id="PF05193">
    <property type="entry name" value="Peptidase_M16_C"/>
    <property type="match status" value="1"/>
</dbReference>
<evidence type="ECO:0000259" key="4">
    <source>
        <dbReference type="Pfam" id="PF05193"/>
    </source>
</evidence>
<accession>A0AAV7ZGP1</accession>
<dbReference type="InterPro" id="IPR007863">
    <property type="entry name" value="Peptidase_M16_C"/>
</dbReference>
<dbReference type="Proteomes" id="UP001146793">
    <property type="component" value="Unassembled WGS sequence"/>
</dbReference>
<evidence type="ECO:0000313" key="5">
    <source>
        <dbReference type="EMBL" id="KAJ3440893.1"/>
    </source>
</evidence>
<comment type="caution">
    <text evidence="5">The sequence shown here is derived from an EMBL/GenBank/DDBJ whole genome shotgun (WGS) entry which is preliminary data.</text>
</comment>
<dbReference type="PANTHER" id="PTHR11851:SF49">
    <property type="entry name" value="MITOCHONDRIAL-PROCESSING PEPTIDASE SUBUNIT ALPHA"/>
    <property type="match status" value="1"/>
</dbReference>
<feature type="domain" description="Peptidase M16 N-terminal" evidence="3">
    <location>
        <begin position="28"/>
        <end position="173"/>
    </location>
</feature>
<dbReference type="Gene3D" id="3.30.830.10">
    <property type="entry name" value="Metalloenzyme, LuxS/M16 peptidase-like"/>
    <property type="match status" value="2"/>
</dbReference>
<dbReference type="EMBL" id="JANTQA010000029">
    <property type="protein sequence ID" value="KAJ3440893.1"/>
    <property type="molecule type" value="Genomic_DNA"/>
</dbReference>
<evidence type="ECO:0000256" key="1">
    <source>
        <dbReference type="ARBA" id="ARBA00002123"/>
    </source>
</evidence>
<comment type="function">
    <text evidence="1">Substrate recognition and binding subunit of the essential mitochondrial processing protease (MPP), which cleaves the mitochondrial sequence off newly imported precursors proteins.</text>
</comment>
<dbReference type="EMBL" id="JAOAOG010000017">
    <property type="protein sequence ID" value="KAJ6254794.1"/>
    <property type="molecule type" value="Genomic_DNA"/>
</dbReference>
<dbReference type="Proteomes" id="UP001150062">
    <property type="component" value="Unassembled WGS sequence"/>
</dbReference>
<name>A0AAV7ZGP1_9EUKA</name>
<dbReference type="GO" id="GO:0005739">
    <property type="term" value="C:mitochondrion"/>
    <property type="evidence" value="ECO:0007669"/>
    <property type="project" value="TreeGrafter"/>
</dbReference>
<evidence type="ECO:0000313" key="8">
    <source>
        <dbReference type="Proteomes" id="UP001150062"/>
    </source>
</evidence>
<dbReference type="InterPro" id="IPR050361">
    <property type="entry name" value="MPP/UQCRC_Complex"/>
</dbReference>
<feature type="domain" description="Peptidase M16 C-terminal" evidence="4">
    <location>
        <begin position="182"/>
        <end position="354"/>
    </location>
</feature>
<dbReference type="SUPFAM" id="SSF63411">
    <property type="entry name" value="LuxS/MPP-like metallohydrolase"/>
    <property type="match status" value="2"/>
</dbReference>
<sequence length="445" mass="51264">MFQILKRTFVTSNSYVPRLTALPNGLRVLTHHIPSISGTTGVWVNSGSRYEFEHTNGVAHFLEHLMCRRAERESGGKIASRLEYLGAQLNAYTSKEISAFYLFHNWSSHPEMLRLLANLITKPEITKQVISSERNNILSEKDQVESILDEQINILMHQACFGASTLGRTILGTESTITNMRAKHLHDYHQKNFIAPRMIVAAAGPCEHERVVDLSRELFSNLKTKQTMVESVQEKRQLRFPFKGVFRQRKLYIPISQMPVAHYALLFPSVGWKDFHQCLIERIIQTNFGNFQTNITSFTNRVLQSQLALDYNPIMYPYRETGIWSFSAVSNPKAVKGFVTEFIKELEELSSSPNITNILNAKNSLKLSFILHRNNTFQFCEEATKYVFMSNRPPPLQEIFDQIDQISLNEISKYALYWLNGLKSFCYIGPETDIHSIYNIIYPNY</sequence>
<evidence type="ECO:0000313" key="7">
    <source>
        <dbReference type="Proteomes" id="UP001146793"/>
    </source>
</evidence>
<dbReference type="PANTHER" id="PTHR11851">
    <property type="entry name" value="METALLOPROTEASE"/>
    <property type="match status" value="1"/>
</dbReference>
<keyword evidence="8" id="KW-1185">Reference proteome</keyword>
<comment type="similarity">
    <text evidence="2">Belongs to the peptidase M16 family.</text>
</comment>
<evidence type="ECO:0000256" key="2">
    <source>
        <dbReference type="ARBA" id="ARBA00007261"/>
    </source>
</evidence>
<dbReference type="GO" id="GO:0046872">
    <property type="term" value="F:metal ion binding"/>
    <property type="evidence" value="ECO:0007669"/>
    <property type="project" value="InterPro"/>
</dbReference>
<evidence type="ECO:0008006" key="9">
    <source>
        <dbReference type="Google" id="ProtNLM"/>
    </source>
</evidence>
<proteinExistence type="inferred from homology"/>